<evidence type="ECO:0000313" key="8">
    <source>
        <dbReference type="Proteomes" id="UP001220962"/>
    </source>
</evidence>
<dbReference type="AlphaFoldDB" id="A0AAX3MVX9"/>
<feature type="transmembrane region" description="Helical" evidence="6">
    <location>
        <begin position="65"/>
        <end position="93"/>
    </location>
</feature>
<keyword evidence="5 6" id="KW-0472">Membrane</keyword>
<feature type="transmembrane region" description="Helical" evidence="6">
    <location>
        <begin position="12"/>
        <end position="29"/>
    </location>
</feature>
<evidence type="ECO:0000256" key="5">
    <source>
        <dbReference type="ARBA" id="ARBA00023136"/>
    </source>
</evidence>
<evidence type="ECO:0000256" key="1">
    <source>
        <dbReference type="ARBA" id="ARBA00004141"/>
    </source>
</evidence>
<evidence type="ECO:0000256" key="6">
    <source>
        <dbReference type="SAM" id="Phobius"/>
    </source>
</evidence>
<gene>
    <name evidence="7" type="primary">ytvI</name>
    <name evidence="7" type="ORF">PUW23_19855</name>
</gene>
<evidence type="ECO:0000256" key="4">
    <source>
        <dbReference type="ARBA" id="ARBA00022989"/>
    </source>
</evidence>
<dbReference type="InterPro" id="IPR002549">
    <property type="entry name" value="AI-2E-like"/>
</dbReference>
<dbReference type="PANTHER" id="PTHR21716:SF68">
    <property type="entry name" value="TRANSPORT PROTEIN YTVI-RELATED"/>
    <property type="match status" value="1"/>
</dbReference>
<keyword evidence="3 6" id="KW-0812">Transmembrane</keyword>
<protein>
    <submittedName>
        <fullName evidence="7">Sporulation integral membrane protein YtvI</fullName>
    </submittedName>
</protein>
<name>A0AAX3MVX9_9BACL</name>
<dbReference type="Proteomes" id="UP001220962">
    <property type="component" value="Chromosome"/>
</dbReference>
<evidence type="ECO:0000313" key="7">
    <source>
        <dbReference type="EMBL" id="WDH81745.1"/>
    </source>
</evidence>
<dbReference type="RefSeq" id="WP_274358997.1">
    <property type="nucleotide sequence ID" value="NZ_CP118101.1"/>
</dbReference>
<keyword evidence="4 6" id="KW-1133">Transmembrane helix</keyword>
<feature type="transmembrane region" description="Helical" evidence="6">
    <location>
        <begin position="35"/>
        <end position="53"/>
    </location>
</feature>
<evidence type="ECO:0000256" key="3">
    <source>
        <dbReference type="ARBA" id="ARBA00022692"/>
    </source>
</evidence>
<feature type="transmembrane region" description="Helical" evidence="6">
    <location>
        <begin position="314"/>
        <end position="341"/>
    </location>
</feature>
<dbReference type="GO" id="GO:0016020">
    <property type="term" value="C:membrane"/>
    <property type="evidence" value="ECO:0007669"/>
    <property type="project" value="UniProtKB-SubCell"/>
</dbReference>
<evidence type="ECO:0000256" key="2">
    <source>
        <dbReference type="ARBA" id="ARBA00009773"/>
    </source>
</evidence>
<feature type="transmembrane region" description="Helical" evidence="6">
    <location>
        <begin position="151"/>
        <end position="179"/>
    </location>
</feature>
<organism evidence="7 8">
    <name type="scientific">Paenibacillus urinalis</name>
    <dbReference type="NCBI Taxonomy" id="521520"/>
    <lineage>
        <taxon>Bacteria</taxon>
        <taxon>Bacillati</taxon>
        <taxon>Bacillota</taxon>
        <taxon>Bacilli</taxon>
        <taxon>Bacillales</taxon>
        <taxon>Paenibacillaceae</taxon>
        <taxon>Paenibacillus</taxon>
    </lineage>
</organism>
<dbReference type="EMBL" id="CP118101">
    <property type="protein sequence ID" value="WDH81745.1"/>
    <property type="molecule type" value="Genomic_DNA"/>
</dbReference>
<feature type="transmembrane region" description="Helical" evidence="6">
    <location>
        <begin position="215"/>
        <end position="238"/>
    </location>
</feature>
<comment type="subcellular location">
    <subcellularLocation>
        <location evidence="1">Membrane</location>
        <topology evidence="1">Multi-pass membrane protein</topology>
    </subcellularLocation>
</comment>
<proteinExistence type="inferred from homology"/>
<dbReference type="GO" id="GO:0055085">
    <property type="term" value="P:transmembrane transport"/>
    <property type="evidence" value="ECO:0007669"/>
    <property type="project" value="TreeGrafter"/>
</dbReference>
<accession>A0AAX3MVX9</accession>
<feature type="transmembrane region" description="Helical" evidence="6">
    <location>
        <begin position="272"/>
        <end position="294"/>
    </location>
</feature>
<comment type="similarity">
    <text evidence="2">Belongs to the autoinducer-2 exporter (AI-2E) (TC 2.A.86) family.</text>
</comment>
<dbReference type="InterPro" id="IPR014227">
    <property type="entry name" value="YtvI-like"/>
</dbReference>
<sequence>MLPLYKKYWRTALDIGLIALTVFLIMFVSSQLYQIAAPVFLSFLVFVIIEPLAKFLHKRGLKKALASAISVLLFVAVLLGIFFGLGVIIVSSITQFQDNIPAYMALIQTQFTQLLEMFQTQWNALPATVTDQINQNFEKVTAALSSWGAGFLGYIVGMLSSFSSFIGNFAVAIILAFFLSVEFDMWRMITKRKAPNTLKQAYLFLKNHVFKAIGAYLKAQLILISITFVLVLIGLIILGTGNALTLALIAAVLDLLPLLGVPVIFIPWSIYLFIVGDVGTAVGLLIVMGVTMLVRQLAEPKISGNSIGVTSAYLMLSFMLISLSIFGISGVILSPILLILIKELWQQGYLQRWIRLPEDEFQSSPFAVDDQNNRN</sequence>
<dbReference type="NCBIfam" id="TIGR02872">
    <property type="entry name" value="spore_ytvI"/>
    <property type="match status" value="1"/>
</dbReference>
<dbReference type="PANTHER" id="PTHR21716">
    <property type="entry name" value="TRANSMEMBRANE PROTEIN"/>
    <property type="match status" value="1"/>
</dbReference>
<reference evidence="7" key="1">
    <citation type="submission" date="2023-02" db="EMBL/GenBank/DDBJ databases">
        <title>Pathogen: clinical or host-associated sample.</title>
        <authorList>
            <person name="Hergert J."/>
            <person name="Casey R."/>
            <person name="Wagner J."/>
            <person name="Young E.L."/>
            <person name="Oakeson K.F."/>
        </authorList>
    </citation>
    <scope>NUCLEOTIDE SEQUENCE</scope>
    <source>
        <strain evidence="7">2022CK-00830</strain>
    </source>
</reference>
<feature type="transmembrane region" description="Helical" evidence="6">
    <location>
        <begin position="244"/>
        <end position="265"/>
    </location>
</feature>
<dbReference type="Pfam" id="PF01594">
    <property type="entry name" value="AI-2E_transport"/>
    <property type="match status" value="1"/>
</dbReference>